<feature type="non-terminal residue" evidence="1">
    <location>
        <position position="59"/>
    </location>
</feature>
<comment type="caution">
    <text evidence="1">The sequence shown here is derived from an EMBL/GenBank/DDBJ whole genome shotgun (WGS) entry which is preliminary data.</text>
</comment>
<organism evidence="1 2">
    <name type="scientific">Datura stramonium</name>
    <name type="common">Jimsonweed</name>
    <name type="synonym">Common thornapple</name>
    <dbReference type="NCBI Taxonomy" id="4076"/>
    <lineage>
        <taxon>Eukaryota</taxon>
        <taxon>Viridiplantae</taxon>
        <taxon>Streptophyta</taxon>
        <taxon>Embryophyta</taxon>
        <taxon>Tracheophyta</taxon>
        <taxon>Spermatophyta</taxon>
        <taxon>Magnoliopsida</taxon>
        <taxon>eudicotyledons</taxon>
        <taxon>Gunneridae</taxon>
        <taxon>Pentapetalae</taxon>
        <taxon>asterids</taxon>
        <taxon>lamiids</taxon>
        <taxon>Solanales</taxon>
        <taxon>Solanaceae</taxon>
        <taxon>Solanoideae</taxon>
        <taxon>Datureae</taxon>
        <taxon>Datura</taxon>
    </lineage>
</organism>
<gene>
    <name evidence="1" type="ORF">HAX54_019863</name>
</gene>
<name>A0ABS8UPY8_DATST</name>
<protein>
    <submittedName>
        <fullName evidence="1">Uncharacterized protein</fullName>
    </submittedName>
</protein>
<evidence type="ECO:0000313" key="1">
    <source>
        <dbReference type="EMBL" id="MCD9560994.1"/>
    </source>
</evidence>
<proteinExistence type="predicted"/>
<sequence>MAGSVTWANNPTPRRIVLCLPDPYRVKICLVISRLQHVRLLTPHVTADVSRTERRLTCT</sequence>
<dbReference type="Proteomes" id="UP000823775">
    <property type="component" value="Unassembled WGS sequence"/>
</dbReference>
<accession>A0ABS8UPY8</accession>
<reference evidence="1 2" key="1">
    <citation type="journal article" date="2021" name="BMC Genomics">
        <title>Datura genome reveals duplications of psychoactive alkaloid biosynthetic genes and high mutation rate following tissue culture.</title>
        <authorList>
            <person name="Rajewski A."/>
            <person name="Carter-House D."/>
            <person name="Stajich J."/>
            <person name="Litt A."/>
        </authorList>
    </citation>
    <scope>NUCLEOTIDE SEQUENCE [LARGE SCALE GENOMIC DNA]</scope>
    <source>
        <strain evidence="1">AR-01</strain>
    </source>
</reference>
<evidence type="ECO:0000313" key="2">
    <source>
        <dbReference type="Proteomes" id="UP000823775"/>
    </source>
</evidence>
<dbReference type="EMBL" id="JACEIK010002409">
    <property type="protein sequence ID" value="MCD9560994.1"/>
    <property type="molecule type" value="Genomic_DNA"/>
</dbReference>
<keyword evidence="2" id="KW-1185">Reference proteome</keyword>